<proteinExistence type="predicted"/>
<dbReference type="AlphaFoldDB" id="A0A081KFT3"/>
<comment type="caution">
    <text evidence="1">The sequence shown here is derived from an EMBL/GenBank/DDBJ whole genome shotgun (WGS) entry which is preliminary data.</text>
</comment>
<dbReference type="InterPro" id="IPR007428">
    <property type="entry name" value="MlaA"/>
</dbReference>
<dbReference type="SUPFAM" id="SSF53474">
    <property type="entry name" value="alpha/beta-Hydrolases"/>
    <property type="match status" value="1"/>
</dbReference>
<dbReference type="eggNOG" id="COG2267">
    <property type="taxonomic scope" value="Bacteria"/>
</dbReference>
<evidence type="ECO:0008006" key="3">
    <source>
        <dbReference type="Google" id="ProtNLM"/>
    </source>
</evidence>
<dbReference type="GO" id="GO:0016020">
    <property type="term" value="C:membrane"/>
    <property type="evidence" value="ECO:0007669"/>
    <property type="project" value="InterPro"/>
</dbReference>
<dbReference type="EMBL" id="JOJP01000001">
    <property type="protein sequence ID" value="KEI73009.1"/>
    <property type="molecule type" value="Genomic_DNA"/>
</dbReference>
<dbReference type="PANTHER" id="PTHR30035:SF1">
    <property type="entry name" value="AB HYDROLASE-1 DOMAIN-CONTAINING PROTEIN"/>
    <property type="match status" value="1"/>
</dbReference>
<name>A0A081KFT3_9GAMM</name>
<evidence type="ECO:0000313" key="2">
    <source>
        <dbReference type="Proteomes" id="UP000027997"/>
    </source>
</evidence>
<gene>
    <name evidence="1" type="ORF">GV64_21860</name>
</gene>
<dbReference type="Gene3D" id="3.40.50.1820">
    <property type="entry name" value="alpha/beta hydrolase"/>
    <property type="match status" value="1"/>
</dbReference>
<evidence type="ECO:0000313" key="1">
    <source>
        <dbReference type="EMBL" id="KEI73009.1"/>
    </source>
</evidence>
<accession>A0A081KFT3</accession>
<dbReference type="STRING" id="305900.GV64_21860"/>
<reference evidence="1 2" key="1">
    <citation type="submission" date="2014-06" db="EMBL/GenBank/DDBJ databases">
        <title>Whole Genome Sequences of Three Symbiotic Endozoicomonas Bacteria.</title>
        <authorList>
            <person name="Neave M.J."/>
            <person name="Apprill A."/>
            <person name="Voolstra C.R."/>
        </authorList>
    </citation>
    <scope>NUCLEOTIDE SEQUENCE [LARGE SCALE GENOMIC DNA]</scope>
    <source>
        <strain evidence="1 2">DSM 22380</strain>
    </source>
</reference>
<protein>
    <recommendedName>
        <fullName evidence="3">Serine/threonine protein kinase</fullName>
    </recommendedName>
</protein>
<sequence>MLFCLYTLCSGASYQYPIQNPFLSTVMGTPEHLWPDLSGPAINEINLKIYHPLATGPIPSAFSNSRRATVRFAWQNRPAPLIFLVAGTGARFNASKVEFLKRVFYRAGFHVVQLSSPTSSDFMVNASNTHLPGISRQDASDLYRLMQASLKRIEQFNQRLVINDIYLAGYSLGALDAAFVGALDDRKEVIGFQRILLINPPVYLERSIQNLDQLTRVKVQGVDDTTELFNRFFDQLAEYFRKNNHLDVDDSLKEVIGREVETMSDGELALLIGVAFRFSIASMVFTADIMNRTGLIVPEGQPITVTESRTPFFHRSMHWNFQQYLERLLLPSLNLHRRQQGDSLLTRKDAFLQSSLPVLERWLKKSKNIGVMHNADDLIIDQEGLSFIYDTFGQRAKIYPYGGHMGNLQFSANVQDMVGFIKTGQFPDA</sequence>
<organism evidence="1 2">
    <name type="scientific">Endozoicomonas elysicola</name>
    <dbReference type="NCBI Taxonomy" id="305900"/>
    <lineage>
        <taxon>Bacteria</taxon>
        <taxon>Pseudomonadati</taxon>
        <taxon>Pseudomonadota</taxon>
        <taxon>Gammaproteobacteria</taxon>
        <taxon>Oceanospirillales</taxon>
        <taxon>Endozoicomonadaceae</taxon>
        <taxon>Endozoicomonas</taxon>
    </lineage>
</organism>
<dbReference type="PANTHER" id="PTHR30035">
    <property type="entry name" value="LIPOPROTEIN VACJ-RELATED"/>
    <property type="match status" value="1"/>
</dbReference>
<dbReference type="InterPro" id="IPR029058">
    <property type="entry name" value="AB_hydrolase_fold"/>
</dbReference>
<keyword evidence="2" id="KW-1185">Reference proteome</keyword>
<dbReference type="Proteomes" id="UP000027997">
    <property type="component" value="Unassembled WGS sequence"/>
</dbReference>